<sequence length="180" mass="21215">MRIFIIMMLFLSSMAYANIPSDESIRRLMSLTQIQEKTTEIFVDHLMSLSHTNLMINIEETYPDITLSQYDELTLVIKNHGKNIAHDLKHHEQFKELLSQNLMAIFKEHYTQDEINAMIAFYETPVGQSIVSKQYTFYDKINNDDMSQILLSYYQSYLFTPKAQDHHDATQKAIERIIRK</sequence>
<proteinExistence type="predicted"/>
<organism evidence="3 4">
    <name type="scientific">Moraxella lacunata</name>
    <dbReference type="NCBI Taxonomy" id="477"/>
    <lineage>
        <taxon>Bacteria</taxon>
        <taxon>Pseudomonadati</taxon>
        <taxon>Pseudomonadota</taxon>
        <taxon>Gammaproteobacteria</taxon>
        <taxon>Moraxellales</taxon>
        <taxon>Moraxellaceae</taxon>
        <taxon>Moraxella</taxon>
    </lineage>
</organism>
<dbReference type="EMBL" id="LZMS01000036">
    <property type="protein sequence ID" value="OBX65322.1"/>
    <property type="molecule type" value="Genomic_DNA"/>
</dbReference>
<evidence type="ECO:0000256" key="1">
    <source>
        <dbReference type="SAM" id="SignalP"/>
    </source>
</evidence>
<feature type="chain" id="PRO_5008612181" description="DUF2059 domain-containing protein" evidence="1">
    <location>
        <begin position="18"/>
        <end position="180"/>
    </location>
</feature>
<feature type="domain" description="DUF2059" evidence="2">
    <location>
        <begin position="100"/>
        <end position="140"/>
    </location>
</feature>
<comment type="caution">
    <text evidence="3">The sequence shown here is derived from an EMBL/GenBank/DDBJ whole genome shotgun (WGS) entry which is preliminary data.</text>
</comment>
<reference evidence="3 4" key="1">
    <citation type="submission" date="2016-06" db="EMBL/GenBank/DDBJ databases">
        <title>Draft genome of Moraxella lacunata CCUG 57757A.</title>
        <authorList>
            <person name="Salva-Serra F."/>
            <person name="Engstrom-Jakobsson H."/>
            <person name="Thorell K."/>
            <person name="Gonzales-Siles L."/>
            <person name="Karlsson R."/>
            <person name="Boulund F."/>
            <person name="Engstrand L."/>
            <person name="Kristiansson E."/>
            <person name="Moore E."/>
        </authorList>
    </citation>
    <scope>NUCLEOTIDE SEQUENCE [LARGE SCALE GENOMIC DNA]</scope>
    <source>
        <strain evidence="3 4">CCUG 57757A</strain>
    </source>
</reference>
<evidence type="ECO:0000313" key="4">
    <source>
        <dbReference type="Proteomes" id="UP000092607"/>
    </source>
</evidence>
<accession>A0A1B8Q6I5</accession>
<feature type="signal peptide" evidence="1">
    <location>
        <begin position="1"/>
        <end position="17"/>
    </location>
</feature>
<evidence type="ECO:0000313" key="3">
    <source>
        <dbReference type="EMBL" id="OBX65322.1"/>
    </source>
</evidence>
<dbReference type="OrthoDB" id="6647778at2"/>
<gene>
    <name evidence="3" type="ORF">A9309_02580</name>
</gene>
<name>A0A1B8Q6I5_MORLA</name>
<dbReference type="Pfam" id="PF09832">
    <property type="entry name" value="DUF2059"/>
    <property type="match status" value="1"/>
</dbReference>
<keyword evidence="1" id="KW-0732">Signal</keyword>
<dbReference type="Proteomes" id="UP000092607">
    <property type="component" value="Unassembled WGS sequence"/>
</dbReference>
<evidence type="ECO:0000259" key="2">
    <source>
        <dbReference type="Pfam" id="PF09832"/>
    </source>
</evidence>
<dbReference type="InterPro" id="IPR018637">
    <property type="entry name" value="DUF2059"/>
</dbReference>
<dbReference type="RefSeq" id="WP_065255667.1">
    <property type="nucleotide sequence ID" value="NZ_JARDJM010000015.1"/>
</dbReference>
<protein>
    <recommendedName>
        <fullName evidence="2">DUF2059 domain-containing protein</fullName>
    </recommendedName>
</protein>
<dbReference type="AlphaFoldDB" id="A0A1B8Q6I5"/>